<comment type="caution">
    <text evidence="14">The sequence shown here is derived from an EMBL/GenBank/DDBJ whole genome shotgun (WGS) entry which is preliminary data.</text>
</comment>
<evidence type="ECO:0000256" key="13">
    <source>
        <dbReference type="SAM" id="MobiDB-lite"/>
    </source>
</evidence>
<evidence type="ECO:0000256" key="6">
    <source>
        <dbReference type="ARBA" id="ARBA00022824"/>
    </source>
</evidence>
<dbReference type="AlphaFoldDB" id="A0A9W9VRG2"/>
<dbReference type="Proteomes" id="UP001147747">
    <property type="component" value="Unassembled WGS sequence"/>
</dbReference>
<comment type="subcellular location">
    <subcellularLocation>
        <location evidence="11">Endoplasmic reticulum membrane</location>
    </subcellularLocation>
    <subcellularLocation>
        <location evidence="11">Nucleus membrane</location>
    </subcellularLocation>
</comment>
<feature type="coiled-coil region" evidence="12">
    <location>
        <begin position="222"/>
        <end position="278"/>
    </location>
</feature>
<keyword evidence="3 11" id="KW-0415">Karyogamy</keyword>
<keyword evidence="12" id="KW-0175">Coiled coil</keyword>
<dbReference type="PANTHER" id="PTHR28012:SF1">
    <property type="entry name" value="NUCLEAR FUSION PROTEIN KAR5"/>
    <property type="match status" value="1"/>
</dbReference>
<dbReference type="OrthoDB" id="5311848at2759"/>
<evidence type="ECO:0000256" key="9">
    <source>
        <dbReference type="ARBA" id="ARBA00023180"/>
    </source>
</evidence>
<evidence type="ECO:0000256" key="7">
    <source>
        <dbReference type="ARBA" id="ARBA00022989"/>
    </source>
</evidence>
<feature type="region of interest" description="Disordered" evidence="13">
    <location>
        <begin position="556"/>
        <end position="686"/>
    </location>
</feature>
<sequence>MIELAWAFAGFDRIDKSDSNLSAGPMSAGDNCVLPHLGSKAQQHDAIFTEAIQLLDSMKSSPSCNRVAVTRLVTSCQFTGAKDTSDSQVYEYETLDRIRSIGSFSAPPDPDFDSRSRTSASRLILESTSLPDDVLGQCLKALESRPQWWTSYSNNRQNAMVICQAARIEVEREELLDLHRAIAKTSSKLHEGLEAALNNAAMESSRHITFLEEVRAMQKSLVDDLEKSASVTQNALDRLLQEIWSGLDSIATSASSVMNNLRGEADTLAKELRDASGSVRSLQDTLNEVQVNAISRSQEVIRMHEEDALAYRDVASVLHHSLESIVDTDMARLFQRMMTFDSSLEWLNGRLVMILEQENRMSQRLQTMEISMEQSYNRAHDLQQAQQSQAKLLAAQFKTQDEMQFKAQVSQALLDKATTSAANLHSMIDDATVKFKRTPGLHSGGISAWTVCALLLILIGAQSTRMAIGLFFLIFADTAERHVHVTCSGTSNVGRKGKEVSCRPLLLPSSDLQELQATLLLHSHAGYSTIYVTVIMPGVPPDAFAQVKKGLKNIFRRKKEKKTEQSSEAKPTETAATPAAATAATPAQPAAPTEGTAPAPTPAPDAAPAATPAASPEAKPEATPAAPAEAAPAETKPAAATPATGTDGAADPATAAPKAEEPAADAAAAAPSQDTTETPAKQEPAK</sequence>
<feature type="compositionally biased region" description="Low complexity" evidence="13">
    <location>
        <begin position="606"/>
        <end position="657"/>
    </location>
</feature>
<feature type="compositionally biased region" description="Basic and acidic residues" evidence="13">
    <location>
        <begin position="561"/>
        <end position="571"/>
    </location>
</feature>
<evidence type="ECO:0000256" key="3">
    <source>
        <dbReference type="ARBA" id="ARBA00022459"/>
    </source>
</evidence>
<gene>
    <name evidence="14" type="ORF">N7509_010499</name>
</gene>
<dbReference type="GeneID" id="81374116"/>
<comment type="similarity">
    <text evidence="2 11">Belongs to the KAR5 family.</text>
</comment>
<keyword evidence="9" id="KW-0325">Glycoprotein</keyword>
<evidence type="ECO:0000256" key="8">
    <source>
        <dbReference type="ARBA" id="ARBA00023136"/>
    </source>
</evidence>
<keyword evidence="4" id="KW-0812">Transmembrane</keyword>
<evidence type="ECO:0000256" key="2">
    <source>
        <dbReference type="ARBA" id="ARBA00010473"/>
    </source>
</evidence>
<dbReference type="EMBL" id="JAPZBU010000009">
    <property type="protein sequence ID" value="KAJ5387958.1"/>
    <property type="molecule type" value="Genomic_DNA"/>
</dbReference>
<name>A0A9W9VRG2_9EURO</name>
<keyword evidence="6 11" id="KW-0256">Endoplasmic reticulum</keyword>
<evidence type="ECO:0000256" key="10">
    <source>
        <dbReference type="ARBA" id="ARBA00023242"/>
    </source>
</evidence>
<dbReference type="GO" id="GO:0005789">
    <property type="term" value="C:endoplasmic reticulum membrane"/>
    <property type="evidence" value="ECO:0007669"/>
    <property type="project" value="UniProtKB-SubCell"/>
</dbReference>
<evidence type="ECO:0000313" key="14">
    <source>
        <dbReference type="EMBL" id="KAJ5387958.1"/>
    </source>
</evidence>
<accession>A0A9W9VRG2</accession>
<proteinExistence type="inferred from homology"/>
<organism evidence="14 15">
    <name type="scientific">Penicillium cosmopolitanum</name>
    <dbReference type="NCBI Taxonomy" id="1131564"/>
    <lineage>
        <taxon>Eukaryota</taxon>
        <taxon>Fungi</taxon>
        <taxon>Dikarya</taxon>
        <taxon>Ascomycota</taxon>
        <taxon>Pezizomycotina</taxon>
        <taxon>Eurotiomycetes</taxon>
        <taxon>Eurotiomycetidae</taxon>
        <taxon>Eurotiales</taxon>
        <taxon>Aspergillaceae</taxon>
        <taxon>Penicillium</taxon>
    </lineage>
</organism>
<dbReference type="GO" id="GO:0031965">
    <property type="term" value="C:nuclear membrane"/>
    <property type="evidence" value="ECO:0007669"/>
    <property type="project" value="UniProtKB-SubCell"/>
</dbReference>
<evidence type="ECO:0000313" key="15">
    <source>
        <dbReference type="Proteomes" id="UP001147747"/>
    </source>
</evidence>
<evidence type="ECO:0000256" key="11">
    <source>
        <dbReference type="RuleBase" id="RU368082"/>
    </source>
</evidence>
<comment type="function">
    <text evidence="1 11">Required for nuclear membrane fusion during karyogamy.</text>
</comment>
<dbReference type="GO" id="GO:0048288">
    <property type="term" value="P:nuclear membrane fusion involved in karyogamy"/>
    <property type="evidence" value="ECO:0007669"/>
    <property type="project" value="UniProtKB-UniRule"/>
</dbReference>
<keyword evidence="8" id="KW-0472">Membrane</keyword>
<reference evidence="14" key="2">
    <citation type="journal article" date="2023" name="IMA Fungus">
        <title>Comparative genomic study of the Penicillium genus elucidates a diverse pangenome and 15 lateral gene transfer events.</title>
        <authorList>
            <person name="Petersen C."/>
            <person name="Sorensen T."/>
            <person name="Nielsen M.R."/>
            <person name="Sondergaard T.E."/>
            <person name="Sorensen J.L."/>
            <person name="Fitzpatrick D.A."/>
            <person name="Frisvad J.C."/>
            <person name="Nielsen K.L."/>
        </authorList>
    </citation>
    <scope>NUCLEOTIDE SEQUENCE</scope>
    <source>
        <strain evidence="14">IBT 29677</strain>
    </source>
</reference>
<evidence type="ECO:0000256" key="5">
    <source>
        <dbReference type="ARBA" id="ARBA00022729"/>
    </source>
</evidence>
<keyword evidence="15" id="KW-1185">Reference proteome</keyword>
<dbReference type="GO" id="GO:0000742">
    <property type="term" value="P:karyogamy involved in conjugation with cellular fusion"/>
    <property type="evidence" value="ECO:0007669"/>
    <property type="project" value="UniProtKB-UniRule"/>
</dbReference>
<dbReference type="Pfam" id="PF04163">
    <property type="entry name" value="Tht1"/>
    <property type="match status" value="1"/>
</dbReference>
<reference evidence="14" key="1">
    <citation type="submission" date="2022-12" db="EMBL/GenBank/DDBJ databases">
        <authorList>
            <person name="Petersen C."/>
        </authorList>
    </citation>
    <scope>NUCLEOTIDE SEQUENCE</scope>
    <source>
        <strain evidence="14">IBT 29677</strain>
    </source>
</reference>
<dbReference type="RefSeq" id="XP_056485756.1">
    <property type="nucleotide sequence ID" value="XM_056635136.1"/>
</dbReference>
<feature type="compositionally biased region" description="Low complexity" evidence="13">
    <location>
        <begin position="664"/>
        <end position="677"/>
    </location>
</feature>
<keyword evidence="5 11" id="KW-0732">Signal</keyword>
<dbReference type="PANTHER" id="PTHR28012">
    <property type="entry name" value="NUCLEAR FUSION PROTEIN KAR5"/>
    <property type="match status" value="1"/>
</dbReference>
<evidence type="ECO:0000256" key="1">
    <source>
        <dbReference type="ARBA" id="ARBA00003389"/>
    </source>
</evidence>
<dbReference type="InterPro" id="IPR007292">
    <property type="entry name" value="Nuclear_fusion_Kar5"/>
</dbReference>
<keyword evidence="7" id="KW-1133">Transmembrane helix</keyword>
<protein>
    <recommendedName>
        <fullName evidence="16">Nuclear membrane fusion protein Kar5</fullName>
    </recommendedName>
</protein>
<feature type="compositionally biased region" description="Low complexity" evidence="13">
    <location>
        <begin position="572"/>
        <end position="598"/>
    </location>
</feature>
<keyword evidence="10 11" id="KW-0539">Nucleus</keyword>
<evidence type="ECO:0008006" key="16">
    <source>
        <dbReference type="Google" id="ProtNLM"/>
    </source>
</evidence>
<evidence type="ECO:0000256" key="4">
    <source>
        <dbReference type="ARBA" id="ARBA00022692"/>
    </source>
</evidence>
<evidence type="ECO:0000256" key="12">
    <source>
        <dbReference type="SAM" id="Coils"/>
    </source>
</evidence>